<dbReference type="Pfam" id="PF12609">
    <property type="entry name" value="DUF3774"/>
    <property type="match status" value="1"/>
</dbReference>
<keyword evidence="4" id="KW-1185">Reference proteome</keyword>
<dbReference type="PANTHER" id="PTHR33090">
    <property type="entry name" value="DUF3774 DOMAIN PROTEIN-RELATED"/>
    <property type="match status" value="1"/>
</dbReference>
<reference evidence="2" key="1">
    <citation type="submission" date="2017-12" db="EMBL/GenBank/DDBJ databases">
        <authorList>
            <person name="Barbosa P."/>
            <person name="Usie A."/>
            <person name="Ramos A.M."/>
        </authorList>
    </citation>
    <scope>NUCLEOTIDE SEQUENCE</scope>
    <source>
        <strain evidence="2">HL8</strain>
        <tissue evidence="2">Leaves</tissue>
    </source>
</reference>
<accession>A0AAW0K8F7</accession>
<dbReference type="EMBL" id="PKMF04000555">
    <property type="protein sequence ID" value="KAK7826145.1"/>
    <property type="molecule type" value="Genomic_DNA"/>
</dbReference>
<dbReference type="EMBL" id="PKMF04000376">
    <property type="protein sequence ID" value="KAK7835103.1"/>
    <property type="molecule type" value="Genomic_DNA"/>
</dbReference>
<evidence type="ECO:0000313" key="2">
    <source>
        <dbReference type="EMBL" id="KAK7835103.1"/>
    </source>
</evidence>
<evidence type="ECO:0000313" key="4">
    <source>
        <dbReference type="Proteomes" id="UP000237347"/>
    </source>
</evidence>
<proteinExistence type="predicted"/>
<dbReference type="AlphaFoldDB" id="A0AAW0K8F7"/>
<name>A0AAW0K8F7_QUESU</name>
<evidence type="ECO:0000313" key="1">
    <source>
        <dbReference type="EMBL" id="KAK7826145.1"/>
    </source>
</evidence>
<reference evidence="2" key="3">
    <citation type="submission" date="2023-07" db="EMBL/GenBank/DDBJ databases">
        <title>An improved reference 1 genome and first organelle genomes of Quercus suber.</title>
        <authorList>
            <consortium name="Genosuber Consortium"/>
            <person name="Usie A."/>
            <person name="Serra O."/>
            <person name="Barros P."/>
        </authorList>
    </citation>
    <scope>NUCLEOTIDE SEQUENCE</scope>
    <source>
        <strain evidence="2">HL8</strain>
        <tissue evidence="2">Leaves</tissue>
    </source>
</reference>
<reference evidence="2 4" key="2">
    <citation type="journal article" date="2018" name="Sci. Data">
        <title>The draft genome sequence of cork oak.</title>
        <authorList>
            <person name="Ramos A.M."/>
            <person name="Usie A."/>
            <person name="Barbosa P."/>
            <person name="Barros P.M."/>
            <person name="Capote T."/>
            <person name="Chaves I."/>
            <person name="Simoes F."/>
            <person name="Abreu I."/>
            <person name="Carrasquinho I."/>
            <person name="Faro C."/>
            <person name="Guimaraes J.B."/>
            <person name="Mendonca D."/>
            <person name="Nobrega F."/>
            <person name="Rodrigues L."/>
            <person name="Saibo N.J.M."/>
            <person name="Varela M.C."/>
            <person name="Egas C."/>
            <person name="Matos J."/>
            <person name="Miguel C.M."/>
            <person name="Oliveira M.M."/>
            <person name="Ricardo C.P."/>
            <person name="Goncalves S."/>
        </authorList>
    </citation>
    <scope>NUCLEOTIDE SEQUENCE [LARGE SCALE GENOMIC DNA]</scope>
    <source>
        <strain evidence="4">cv. HL8</strain>
        <strain evidence="2">HL8</strain>
    </source>
</reference>
<organism evidence="2 4">
    <name type="scientific">Quercus suber</name>
    <name type="common">Cork oak</name>
    <dbReference type="NCBI Taxonomy" id="58331"/>
    <lineage>
        <taxon>Eukaryota</taxon>
        <taxon>Viridiplantae</taxon>
        <taxon>Streptophyta</taxon>
        <taxon>Embryophyta</taxon>
        <taxon>Tracheophyta</taxon>
        <taxon>Spermatophyta</taxon>
        <taxon>Magnoliopsida</taxon>
        <taxon>eudicotyledons</taxon>
        <taxon>Gunneridae</taxon>
        <taxon>Pentapetalae</taxon>
        <taxon>rosids</taxon>
        <taxon>fabids</taxon>
        <taxon>Fagales</taxon>
        <taxon>Fagaceae</taxon>
        <taxon>Quercus</taxon>
    </lineage>
</organism>
<sequence length="44" mass="4937">MGATSKASWMVAASIGVVEALKDQVIFRWNYPLRSYYQAKKLSA</sequence>
<comment type="caution">
    <text evidence="2">The sequence shown here is derived from an EMBL/GenBank/DDBJ whole genome shotgun (WGS) entry which is preliminary data.</text>
</comment>
<protein>
    <submittedName>
        <fullName evidence="2">Uncharacterized protein</fullName>
    </submittedName>
</protein>
<gene>
    <name evidence="3" type="ORF">CFP56_017392</name>
    <name evidence="2" type="ORF">CFP56_023840</name>
    <name evidence="1" type="ORF">CFP56_032443</name>
</gene>
<dbReference type="Proteomes" id="UP000237347">
    <property type="component" value="Unassembled WGS sequence"/>
</dbReference>
<dbReference type="EMBL" id="PKMF04000273">
    <property type="protein sequence ID" value="KAK7839887.1"/>
    <property type="molecule type" value="Genomic_DNA"/>
</dbReference>
<evidence type="ECO:0000313" key="3">
    <source>
        <dbReference type="EMBL" id="KAK7839887.1"/>
    </source>
</evidence>
<dbReference type="InterPro" id="IPR022251">
    <property type="entry name" value="DUF3774_wound-induced"/>
</dbReference>